<dbReference type="AlphaFoldDB" id="A0A2S6CGD4"/>
<keyword evidence="2" id="KW-1185">Reference proteome</keyword>
<dbReference type="OrthoDB" id="5067270at2759"/>
<reference evidence="2" key="1">
    <citation type="journal article" date="2017" name="bioRxiv">
        <title>Conservation of a gene cluster reveals novel cercosporin biosynthetic mechanisms and extends production to the genus Colletotrichum.</title>
        <authorList>
            <person name="de Jonge R."/>
            <person name="Ebert M.K."/>
            <person name="Huitt-Roehl C.R."/>
            <person name="Pal P."/>
            <person name="Suttle J.C."/>
            <person name="Spanner R.E."/>
            <person name="Neubauer J.D."/>
            <person name="Jurick W.M.II."/>
            <person name="Stott K.A."/>
            <person name="Secor G.A."/>
            <person name="Thomma B.P.H.J."/>
            <person name="Van de Peer Y."/>
            <person name="Townsend C.A."/>
            <person name="Bolton M.D."/>
        </authorList>
    </citation>
    <scope>NUCLEOTIDE SEQUENCE [LARGE SCALE GENOMIC DNA]</scope>
    <source>
        <strain evidence="2">CBS538.71</strain>
    </source>
</reference>
<accession>A0A2S6CGD4</accession>
<dbReference type="Proteomes" id="UP000237631">
    <property type="component" value="Unassembled WGS sequence"/>
</dbReference>
<organism evidence="1 2">
    <name type="scientific">Cercospora berteroae</name>
    <dbReference type="NCBI Taxonomy" id="357750"/>
    <lineage>
        <taxon>Eukaryota</taxon>
        <taxon>Fungi</taxon>
        <taxon>Dikarya</taxon>
        <taxon>Ascomycota</taxon>
        <taxon>Pezizomycotina</taxon>
        <taxon>Dothideomycetes</taxon>
        <taxon>Dothideomycetidae</taxon>
        <taxon>Mycosphaerellales</taxon>
        <taxon>Mycosphaerellaceae</taxon>
        <taxon>Cercospora</taxon>
    </lineage>
</organism>
<sequence>MASEPEHHLVFLRVTDKDVRAYLGKIENTADNGLTASIQNPQIIASVDNFPISHMATSVPMYDYTQQLILFVAYGKFRNEADDNDYQRNIDLWRIGPHFSLVSVEHVHAIYSPSDEQPGMVVRGELVSVSVEGNPEENRRATAVPLMAQSAAGSDWTAVKYSTNTKETFGQRTKLIQSTDPEIKYVYHLKLDGREHSVRENYVFVEQMRASEFDKLSISKSSLWTSYAVELGSGMSHAPTYAFTRSRYPDNNTNTPPKRRLYLFKQMTGWIEVNYINLRPDGSVNSPSTIVKAIQEEPIYGFGRPNWYSSQNLQAIDLADGRIMLTWAETGNEEDEAPFIGIPRAIVATIDENGALTRPWKEVAMTWETSPLDETPPADNDHWSSVLVAKDFAF</sequence>
<proteinExistence type="predicted"/>
<evidence type="ECO:0000313" key="2">
    <source>
        <dbReference type="Proteomes" id="UP000237631"/>
    </source>
</evidence>
<name>A0A2S6CGD4_9PEZI</name>
<protein>
    <submittedName>
        <fullName evidence="1">Uncharacterized protein</fullName>
    </submittedName>
</protein>
<evidence type="ECO:0000313" key="1">
    <source>
        <dbReference type="EMBL" id="PPJ58800.1"/>
    </source>
</evidence>
<gene>
    <name evidence="1" type="ORF">CBER1_08237</name>
</gene>
<comment type="caution">
    <text evidence="1">The sequence shown here is derived from an EMBL/GenBank/DDBJ whole genome shotgun (WGS) entry which is preliminary data.</text>
</comment>
<dbReference type="EMBL" id="PNEN01000446">
    <property type="protein sequence ID" value="PPJ58800.1"/>
    <property type="molecule type" value="Genomic_DNA"/>
</dbReference>